<reference evidence="2 3" key="1">
    <citation type="submission" date="2015-09" db="EMBL/GenBank/DDBJ databases">
        <authorList>
            <consortium name="Pathogen Informatics"/>
        </authorList>
    </citation>
    <scope>NUCLEOTIDE SEQUENCE [LARGE SCALE GENOMIC DNA]</scope>
    <source>
        <strain evidence="2 3">2789STDY5608838</strain>
    </source>
</reference>
<evidence type="ECO:0000313" key="3">
    <source>
        <dbReference type="Proteomes" id="UP000095447"/>
    </source>
</evidence>
<proteinExistence type="predicted"/>
<dbReference type="AlphaFoldDB" id="A0A174G6V7"/>
<gene>
    <name evidence="2" type="ORF">ERS852395_03462</name>
</gene>
<evidence type="ECO:0000256" key="1">
    <source>
        <dbReference type="SAM" id="MobiDB-lite"/>
    </source>
</evidence>
<dbReference type="Proteomes" id="UP000095447">
    <property type="component" value="Unassembled WGS sequence"/>
</dbReference>
<sequence length="55" mass="6189">MDYITTIEMSKIWGISFRRISLLCSQGRVPGAEKKGKDLANTKRCGKANRSSKEK</sequence>
<dbReference type="RefSeq" id="WP_330380610.1">
    <property type="nucleotide sequence ID" value="NZ_CYZA01000039.1"/>
</dbReference>
<name>A0A174G6V7_9FIRM</name>
<accession>A0A174G6V7</accession>
<evidence type="ECO:0008006" key="4">
    <source>
        <dbReference type="Google" id="ProtNLM"/>
    </source>
</evidence>
<protein>
    <recommendedName>
        <fullName evidence="4">DNA-binding protein</fullName>
    </recommendedName>
</protein>
<organism evidence="2 3">
    <name type="scientific">Blautia obeum</name>
    <dbReference type="NCBI Taxonomy" id="40520"/>
    <lineage>
        <taxon>Bacteria</taxon>
        <taxon>Bacillati</taxon>
        <taxon>Bacillota</taxon>
        <taxon>Clostridia</taxon>
        <taxon>Lachnospirales</taxon>
        <taxon>Lachnospiraceae</taxon>
        <taxon>Blautia</taxon>
    </lineage>
</organism>
<feature type="region of interest" description="Disordered" evidence="1">
    <location>
        <begin position="29"/>
        <end position="55"/>
    </location>
</feature>
<evidence type="ECO:0000313" key="2">
    <source>
        <dbReference type="EMBL" id="CUO58204.1"/>
    </source>
</evidence>
<dbReference type="EMBL" id="CYZA01000039">
    <property type="protein sequence ID" value="CUO58204.1"/>
    <property type="molecule type" value="Genomic_DNA"/>
</dbReference>
<feature type="compositionally biased region" description="Basic and acidic residues" evidence="1">
    <location>
        <begin position="31"/>
        <end position="41"/>
    </location>
</feature>